<dbReference type="PANTHER" id="PTHR46534">
    <property type="entry name" value="IGGFC_BINDING DOMAIN-CONTAINING PROTEIN"/>
    <property type="match status" value="1"/>
</dbReference>
<dbReference type="Proteomes" id="UP000064967">
    <property type="component" value="Chromosome"/>
</dbReference>
<keyword evidence="1" id="KW-0732">Signal</keyword>
<dbReference type="KEGG" id="llu:AKJ09_01474"/>
<dbReference type="PANTHER" id="PTHR46534:SF1">
    <property type="entry name" value="IGGFC-BINDING PROTEIN N-TERMINAL DOMAIN-CONTAINING PROTEIN"/>
    <property type="match status" value="1"/>
</dbReference>
<proteinExistence type="predicted"/>
<sequence length="600" mass="63303">MKPSQLYRSVAAIVFTCTALAAGACGKEKSNGFGEQQGGFNGDAGVEASDCRFTCSLDGRSVIQSCTGEVVTTCAPEQACGAALCQAPCAAAAADRSSNGCEFYFQSPRVVKNEPQSCHAAFIVNTSAQAVDLTLELEGQALDIGHALFYTQPGSPTLYPKEGPIQPGESVVLFVSDRNPAVPLTQSEAFSYIGCPKGAKAATLEDPVPDGSGIGSAFRMSSTSPVSVTSMYPFGGALSYVPSATLLLPVAAWAKENIVVNGWEASVTGYPSAQIVASEDDTEITIVPSTDLRPAAGIPSGLAHVPVTIKIDKGQFLQLVQSSELSGSIVTSTKPTSVFGGQSCALVPSNAEGACDTMSQQLPAYQQWGSEYAAVGYRPRTGNENEQMPYRVVAARDGTRLDYDPTIPPGAPTELAAGEVATFPAGVGDAFTVRTQDSEHPLYVAAYMSANAGHYNGNPAFGGRGDPEFVNVVPAGQYLNSYSFYADPTYAETSLVVIRAKTMGSDPKFEDVWLECAGTLTGWKPIGTRGQYEWLRIDLTKDYRPGTTFEAGVCQSGLQRMKSEGPFTATLWGWDRFASYAAPGGMAQRKLVTQPLPPVR</sequence>
<reference evidence="3 4" key="1">
    <citation type="submission" date="2015-08" db="EMBL/GenBank/DDBJ databases">
        <authorList>
            <person name="Babu N.S."/>
            <person name="Beckwith C.J."/>
            <person name="Beseler K.G."/>
            <person name="Brison A."/>
            <person name="Carone J.V."/>
            <person name="Caskin T.P."/>
            <person name="Diamond M."/>
            <person name="Durham M.E."/>
            <person name="Foxe J.M."/>
            <person name="Go M."/>
            <person name="Henderson B.A."/>
            <person name="Jones I.B."/>
            <person name="McGettigan J.A."/>
            <person name="Micheletti S.J."/>
            <person name="Nasrallah M.E."/>
            <person name="Ortiz D."/>
            <person name="Piller C.R."/>
            <person name="Privatt S.R."/>
            <person name="Schneider S.L."/>
            <person name="Sharp S."/>
            <person name="Smith T.C."/>
            <person name="Stanton J.D."/>
            <person name="Ullery H.E."/>
            <person name="Wilson R.J."/>
            <person name="Serrano M.G."/>
            <person name="Buck G."/>
            <person name="Lee V."/>
            <person name="Wang Y."/>
            <person name="Carvalho R."/>
            <person name="Voegtly L."/>
            <person name="Shi R."/>
            <person name="Duckworth R."/>
            <person name="Johnson A."/>
            <person name="Loviza R."/>
            <person name="Walstead R."/>
            <person name="Shah Z."/>
            <person name="Kiflezghi M."/>
            <person name="Wade K."/>
            <person name="Ball S.L."/>
            <person name="Bradley K.W."/>
            <person name="Asai D.J."/>
            <person name="Bowman C.A."/>
            <person name="Russell D.A."/>
            <person name="Pope W.H."/>
            <person name="Jacobs-Sera D."/>
            <person name="Hendrix R.W."/>
            <person name="Hatfull G.F."/>
        </authorList>
    </citation>
    <scope>NUCLEOTIDE SEQUENCE [LARGE SCALE GENOMIC DNA]</scope>
    <source>
        <strain evidence="3 4">DSM 27648</strain>
    </source>
</reference>
<evidence type="ECO:0000256" key="1">
    <source>
        <dbReference type="SAM" id="SignalP"/>
    </source>
</evidence>
<dbReference type="OrthoDB" id="5524783at2"/>
<feature type="domain" description="IgGFc-binding protein N-terminal" evidence="2">
    <location>
        <begin position="243"/>
        <end position="573"/>
    </location>
</feature>
<gene>
    <name evidence="3" type="ORF">AKJ09_01474</name>
</gene>
<dbReference type="RefSeq" id="WP_146646358.1">
    <property type="nucleotide sequence ID" value="NZ_CP012333.1"/>
</dbReference>
<keyword evidence="4" id="KW-1185">Reference proteome</keyword>
<dbReference type="PROSITE" id="PS51257">
    <property type="entry name" value="PROKAR_LIPOPROTEIN"/>
    <property type="match status" value="1"/>
</dbReference>
<dbReference type="InterPro" id="IPR035234">
    <property type="entry name" value="IgGFc-bd_N"/>
</dbReference>
<dbReference type="STRING" id="1391654.AKJ09_01474"/>
<dbReference type="Pfam" id="PF17517">
    <property type="entry name" value="IgGFc_binding"/>
    <property type="match status" value="1"/>
</dbReference>
<protein>
    <recommendedName>
        <fullName evidence="2">IgGFc-binding protein N-terminal domain-containing protein</fullName>
    </recommendedName>
</protein>
<feature type="chain" id="PRO_5005466291" description="IgGFc-binding protein N-terminal domain-containing protein" evidence="1">
    <location>
        <begin position="22"/>
        <end position="600"/>
    </location>
</feature>
<name>A0A0K1PMQ0_9BACT</name>
<evidence type="ECO:0000313" key="3">
    <source>
        <dbReference type="EMBL" id="AKU94810.1"/>
    </source>
</evidence>
<dbReference type="AlphaFoldDB" id="A0A0K1PMQ0"/>
<evidence type="ECO:0000259" key="2">
    <source>
        <dbReference type="Pfam" id="PF17517"/>
    </source>
</evidence>
<accession>A0A0K1PMQ0</accession>
<dbReference type="EMBL" id="CP012333">
    <property type="protein sequence ID" value="AKU94810.1"/>
    <property type="molecule type" value="Genomic_DNA"/>
</dbReference>
<feature type="signal peptide" evidence="1">
    <location>
        <begin position="1"/>
        <end position="21"/>
    </location>
</feature>
<organism evidence="3 4">
    <name type="scientific">Labilithrix luteola</name>
    <dbReference type="NCBI Taxonomy" id="1391654"/>
    <lineage>
        <taxon>Bacteria</taxon>
        <taxon>Pseudomonadati</taxon>
        <taxon>Myxococcota</taxon>
        <taxon>Polyangia</taxon>
        <taxon>Polyangiales</taxon>
        <taxon>Labilitrichaceae</taxon>
        <taxon>Labilithrix</taxon>
    </lineage>
</organism>
<evidence type="ECO:0000313" key="4">
    <source>
        <dbReference type="Proteomes" id="UP000064967"/>
    </source>
</evidence>